<proteinExistence type="predicted"/>
<dbReference type="EMBL" id="BKCJ011168563">
    <property type="protein sequence ID" value="GFC97847.1"/>
    <property type="molecule type" value="Genomic_DNA"/>
</dbReference>
<reference evidence="1" key="1">
    <citation type="journal article" date="2019" name="Sci. Rep.">
        <title>Draft genome of Tanacetum cinerariifolium, the natural source of mosquito coil.</title>
        <authorList>
            <person name="Yamashiro T."/>
            <person name="Shiraishi A."/>
            <person name="Satake H."/>
            <person name="Nakayama K."/>
        </authorList>
    </citation>
    <scope>NUCLEOTIDE SEQUENCE</scope>
</reference>
<protein>
    <recommendedName>
        <fullName evidence="2">Retrovirus-related Pol polyprotein from transposon TNT 1-94</fullName>
    </recommendedName>
</protein>
<organism evidence="1">
    <name type="scientific">Tanacetum cinerariifolium</name>
    <name type="common">Dalmatian daisy</name>
    <name type="synonym">Chrysanthemum cinerariifolium</name>
    <dbReference type="NCBI Taxonomy" id="118510"/>
    <lineage>
        <taxon>Eukaryota</taxon>
        <taxon>Viridiplantae</taxon>
        <taxon>Streptophyta</taxon>
        <taxon>Embryophyta</taxon>
        <taxon>Tracheophyta</taxon>
        <taxon>Spermatophyta</taxon>
        <taxon>Magnoliopsida</taxon>
        <taxon>eudicotyledons</taxon>
        <taxon>Gunneridae</taxon>
        <taxon>Pentapetalae</taxon>
        <taxon>asterids</taxon>
        <taxon>campanulids</taxon>
        <taxon>Asterales</taxon>
        <taxon>Asteraceae</taxon>
        <taxon>Asteroideae</taxon>
        <taxon>Anthemideae</taxon>
        <taxon>Anthemidinae</taxon>
        <taxon>Tanacetum</taxon>
    </lineage>
</organism>
<dbReference type="GO" id="GO:0008270">
    <property type="term" value="F:zinc ion binding"/>
    <property type="evidence" value="ECO:0007669"/>
    <property type="project" value="InterPro"/>
</dbReference>
<feature type="non-terminal residue" evidence="1">
    <location>
        <position position="1"/>
    </location>
</feature>
<evidence type="ECO:0008006" key="2">
    <source>
        <dbReference type="Google" id="ProtNLM"/>
    </source>
</evidence>
<dbReference type="InterPro" id="IPR036875">
    <property type="entry name" value="Znf_CCHC_sf"/>
</dbReference>
<dbReference type="Gene3D" id="4.10.60.10">
    <property type="entry name" value="Zinc finger, CCHC-type"/>
    <property type="match status" value="1"/>
</dbReference>
<evidence type="ECO:0000313" key="1">
    <source>
        <dbReference type="EMBL" id="GFC97847.1"/>
    </source>
</evidence>
<comment type="caution">
    <text evidence="1">The sequence shown here is derived from an EMBL/GenBank/DDBJ whole genome shotgun (WGS) entry which is preliminary data.</text>
</comment>
<sequence length="100" mass="11426">RVLNVAEARENVGTPMVQQSGIQCYNFKEYGHVARECQKPKRANDAAYHKEKMLLCKQEEAGLRLRAKQVVWRDDTDDELGIRSTLSVHGINSRGYSRCC</sequence>
<dbReference type="GO" id="GO:0003676">
    <property type="term" value="F:nucleic acid binding"/>
    <property type="evidence" value="ECO:0007669"/>
    <property type="project" value="InterPro"/>
</dbReference>
<gene>
    <name evidence="1" type="ORF">Tci_869817</name>
</gene>
<dbReference type="SUPFAM" id="SSF57756">
    <property type="entry name" value="Retrovirus zinc finger-like domains"/>
    <property type="match status" value="1"/>
</dbReference>
<dbReference type="AlphaFoldDB" id="A0A699SLR1"/>
<accession>A0A699SLR1</accession>
<name>A0A699SLR1_TANCI</name>